<evidence type="ECO:0000313" key="9">
    <source>
        <dbReference type="EMBL" id="SFQ49608.1"/>
    </source>
</evidence>
<comment type="caution">
    <text evidence="9">The sequence shown here is derived from an EMBL/GenBank/DDBJ whole genome shotgun (WGS) entry which is preliminary data.</text>
</comment>
<keyword evidence="2" id="KW-0813">Transport</keyword>
<dbReference type="RefSeq" id="WP_061805231.1">
    <property type="nucleotide sequence ID" value="NZ_FOXX01000003.1"/>
</dbReference>
<feature type="transmembrane region" description="Helical" evidence="7">
    <location>
        <begin position="268"/>
        <end position="287"/>
    </location>
</feature>
<proteinExistence type="predicted"/>
<feature type="transmembrane region" description="Helical" evidence="7">
    <location>
        <begin position="234"/>
        <end position="256"/>
    </location>
</feature>
<feature type="transmembrane region" description="Helical" evidence="7">
    <location>
        <begin position="387"/>
        <end position="407"/>
    </location>
</feature>
<dbReference type="InterPro" id="IPR050189">
    <property type="entry name" value="MFS_Efflux_Transporters"/>
</dbReference>
<dbReference type="Gene3D" id="1.20.1250.20">
    <property type="entry name" value="MFS general substrate transporter like domains"/>
    <property type="match status" value="2"/>
</dbReference>
<keyword evidence="3" id="KW-1003">Cell membrane</keyword>
<feature type="transmembrane region" description="Helical" evidence="7">
    <location>
        <begin position="180"/>
        <end position="198"/>
    </location>
</feature>
<evidence type="ECO:0000256" key="1">
    <source>
        <dbReference type="ARBA" id="ARBA00004651"/>
    </source>
</evidence>
<evidence type="ECO:0000256" key="7">
    <source>
        <dbReference type="SAM" id="Phobius"/>
    </source>
</evidence>
<name>A0A1I5YZB7_9BACI</name>
<dbReference type="SUPFAM" id="SSF103473">
    <property type="entry name" value="MFS general substrate transporter"/>
    <property type="match status" value="1"/>
</dbReference>
<feature type="transmembrane region" description="Helical" evidence="7">
    <location>
        <begin position="88"/>
        <end position="109"/>
    </location>
</feature>
<dbReference type="PANTHER" id="PTHR43124:SF3">
    <property type="entry name" value="CHLORAMPHENICOL EFFLUX PUMP RV0191"/>
    <property type="match status" value="1"/>
</dbReference>
<feature type="domain" description="Major facilitator superfamily (MFS) profile" evidence="8">
    <location>
        <begin position="20"/>
        <end position="412"/>
    </location>
</feature>
<evidence type="ECO:0000256" key="5">
    <source>
        <dbReference type="ARBA" id="ARBA00022989"/>
    </source>
</evidence>
<keyword evidence="6 7" id="KW-0472">Membrane</keyword>
<evidence type="ECO:0000313" key="10">
    <source>
        <dbReference type="Proteomes" id="UP000182762"/>
    </source>
</evidence>
<reference evidence="9 10" key="1">
    <citation type="submission" date="2016-10" db="EMBL/GenBank/DDBJ databases">
        <authorList>
            <person name="Varghese N."/>
            <person name="Submissions S."/>
        </authorList>
    </citation>
    <scope>NUCLEOTIDE SEQUENCE [LARGE SCALE GENOMIC DNA]</scope>
    <source>
        <strain evidence="9 10">DSM 13796</strain>
    </source>
</reference>
<evidence type="ECO:0000256" key="4">
    <source>
        <dbReference type="ARBA" id="ARBA00022692"/>
    </source>
</evidence>
<sequence length="428" mass="47352">MNERGIKREGIWSKVGIPSSLKWGYLGMIIFMIGDGLEQGWLSPYLVEQGMSVTQSANLFAAYGLAVGIAAWISGVTAQIWGVRKTMWFGFMMFILASIPFVMFGVVQLNYPVMLITYVLRGFGYPLFAYSFVVWITYRAENKILARSVGWFWFVFTCGLNVIGPFYSSMMIPVIGHINILYTGILFAAIGAVLALVINKDEIILRNKNTNSMSSELLHGFVYMFKNPRIGIGAIVKIIGTLGQYGFAIFLPSYMVTYGYSTEEWLKIWSSIFAVNILSNILFGFIGDKLGWRKTIILFGSVGCALSTIALYIAPMIIGHHFFAMLFIACLFGFFLAGFVPITALIPSMAPPEDKGAAMSVHNLGSGLSVFVAPFIVSLLIEPFGVGIVIYTFAALYLLSGVLTTFLKTHEEMLESQQKIDQSISISK</sequence>
<dbReference type="InterPro" id="IPR020846">
    <property type="entry name" value="MFS_dom"/>
</dbReference>
<accession>A0A1I5YZB7</accession>
<protein>
    <submittedName>
        <fullName evidence="9">Polyol permease family</fullName>
    </submittedName>
</protein>
<dbReference type="PANTHER" id="PTHR43124">
    <property type="entry name" value="PURINE EFFLUX PUMP PBUE"/>
    <property type="match status" value="1"/>
</dbReference>
<feature type="transmembrane region" description="Helical" evidence="7">
    <location>
        <begin position="296"/>
        <end position="318"/>
    </location>
</feature>
<comment type="subcellular location">
    <subcellularLocation>
        <location evidence="1">Cell membrane</location>
        <topology evidence="1">Multi-pass membrane protein</topology>
    </subcellularLocation>
</comment>
<evidence type="ECO:0000256" key="6">
    <source>
        <dbReference type="ARBA" id="ARBA00023136"/>
    </source>
</evidence>
<gene>
    <name evidence="9" type="ORF">SAMN02745910_01687</name>
</gene>
<organism evidence="9 10">
    <name type="scientific">Priestia endophytica DSM 13796</name>
    <dbReference type="NCBI Taxonomy" id="1121089"/>
    <lineage>
        <taxon>Bacteria</taxon>
        <taxon>Bacillati</taxon>
        <taxon>Bacillota</taxon>
        <taxon>Bacilli</taxon>
        <taxon>Bacillales</taxon>
        <taxon>Bacillaceae</taxon>
        <taxon>Priestia</taxon>
    </lineage>
</organism>
<dbReference type="InterPro" id="IPR036259">
    <property type="entry name" value="MFS_trans_sf"/>
</dbReference>
<dbReference type="GeneID" id="93710384"/>
<keyword evidence="4 7" id="KW-0812">Transmembrane</keyword>
<dbReference type="InterPro" id="IPR004748">
    <property type="entry name" value="Polyol_permease-like"/>
</dbReference>
<keyword evidence="5 7" id="KW-1133">Transmembrane helix</keyword>
<dbReference type="CDD" id="cd17337">
    <property type="entry name" value="MFS_CsbX"/>
    <property type="match status" value="1"/>
</dbReference>
<feature type="transmembrane region" description="Helical" evidence="7">
    <location>
        <begin position="150"/>
        <end position="168"/>
    </location>
</feature>
<feature type="transmembrane region" description="Helical" evidence="7">
    <location>
        <begin position="21"/>
        <end position="37"/>
    </location>
</feature>
<evidence type="ECO:0000256" key="2">
    <source>
        <dbReference type="ARBA" id="ARBA00022448"/>
    </source>
</evidence>
<evidence type="ECO:0000259" key="8">
    <source>
        <dbReference type="PROSITE" id="PS50850"/>
    </source>
</evidence>
<dbReference type="EMBL" id="FOXX01000003">
    <property type="protein sequence ID" value="SFQ49608.1"/>
    <property type="molecule type" value="Genomic_DNA"/>
</dbReference>
<dbReference type="PROSITE" id="PS50850">
    <property type="entry name" value="MFS"/>
    <property type="match status" value="1"/>
</dbReference>
<feature type="transmembrane region" description="Helical" evidence="7">
    <location>
        <begin position="324"/>
        <end position="346"/>
    </location>
</feature>
<dbReference type="InterPro" id="IPR011701">
    <property type="entry name" value="MFS"/>
</dbReference>
<dbReference type="Proteomes" id="UP000182762">
    <property type="component" value="Unassembled WGS sequence"/>
</dbReference>
<feature type="transmembrane region" description="Helical" evidence="7">
    <location>
        <begin position="57"/>
        <end position="76"/>
    </location>
</feature>
<dbReference type="Pfam" id="PF07690">
    <property type="entry name" value="MFS_1"/>
    <property type="match status" value="2"/>
</dbReference>
<dbReference type="NCBIfam" id="TIGR00897">
    <property type="entry name" value="2A0118"/>
    <property type="match status" value="1"/>
</dbReference>
<evidence type="ECO:0000256" key="3">
    <source>
        <dbReference type="ARBA" id="ARBA00022475"/>
    </source>
</evidence>
<feature type="transmembrane region" description="Helical" evidence="7">
    <location>
        <begin position="115"/>
        <end position="138"/>
    </location>
</feature>
<feature type="transmembrane region" description="Helical" evidence="7">
    <location>
        <begin position="358"/>
        <end position="381"/>
    </location>
</feature>
<keyword evidence="10" id="KW-1185">Reference proteome</keyword>